<evidence type="ECO:0000313" key="2">
    <source>
        <dbReference type="Proteomes" id="UP001177021"/>
    </source>
</evidence>
<gene>
    <name evidence="1" type="ORF">MILVUS5_LOCUS32798</name>
</gene>
<protein>
    <submittedName>
        <fullName evidence="1">Uncharacterized protein</fullName>
    </submittedName>
</protein>
<dbReference type="Proteomes" id="UP001177021">
    <property type="component" value="Unassembled WGS sequence"/>
</dbReference>
<reference evidence="1" key="1">
    <citation type="submission" date="2023-10" db="EMBL/GenBank/DDBJ databases">
        <authorList>
            <person name="Rodriguez Cubillos JULIANA M."/>
            <person name="De Vega J."/>
        </authorList>
    </citation>
    <scope>NUCLEOTIDE SEQUENCE</scope>
</reference>
<proteinExistence type="predicted"/>
<comment type="caution">
    <text evidence="1">The sequence shown here is derived from an EMBL/GenBank/DDBJ whole genome shotgun (WGS) entry which is preliminary data.</text>
</comment>
<dbReference type="EMBL" id="CASHSV030000513">
    <property type="protein sequence ID" value="CAJ2668411.1"/>
    <property type="molecule type" value="Genomic_DNA"/>
</dbReference>
<keyword evidence="2" id="KW-1185">Reference proteome</keyword>
<accession>A0ACB0LGJ7</accession>
<evidence type="ECO:0000313" key="1">
    <source>
        <dbReference type="EMBL" id="CAJ2668411.1"/>
    </source>
</evidence>
<name>A0ACB0LGJ7_TRIPR</name>
<sequence length="265" mass="30735">MNEKEHESILHAIIYFLICVKIFSSPCDNGYFFCRLILSPTFVVYKTKKTQFNQNKTFVENRETNKPNGHTYDLAMKSQKQSNQIKLDEPQEAEEQQQQPLLLQTTKVVEYLEPFMSLELLCKFPDNSAYDFDYSQSTIWSPLVPRPYTPMDLELITPKKLSYDLGLGARCSVNKVGSKLRKKFTSYPFNLKLDFIKKHSKNKKMLASDFSPTPPKIKGSCNPIINNKRWGKALKAASKQFKRWKVKRDPIGHVMLPKSFKDGDF</sequence>
<organism evidence="1 2">
    <name type="scientific">Trifolium pratense</name>
    <name type="common">Red clover</name>
    <dbReference type="NCBI Taxonomy" id="57577"/>
    <lineage>
        <taxon>Eukaryota</taxon>
        <taxon>Viridiplantae</taxon>
        <taxon>Streptophyta</taxon>
        <taxon>Embryophyta</taxon>
        <taxon>Tracheophyta</taxon>
        <taxon>Spermatophyta</taxon>
        <taxon>Magnoliopsida</taxon>
        <taxon>eudicotyledons</taxon>
        <taxon>Gunneridae</taxon>
        <taxon>Pentapetalae</taxon>
        <taxon>rosids</taxon>
        <taxon>fabids</taxon>
        <taxon>Fabales</taxon>
        <taxon>Fabaceae</taxon>
        <taxon>Papilionoideae</taxon>
        <taxon>50 kb inversion clade</taxon>
        <taxon>NPAAA clade</taxon>
        <taxon>Hologalegina</taxon>
        <taxon>IRL clade</taxon>
        <taxon>Trifolieae</taxon>
        <taxon>Trifolium</taxon>
    </lineage>
</organism>